<dbReference type="HOGENOM" id="CLU_2215186_0_0_1"/>
<sequence length="107" mass="11764">MSLVWQDGEDFEKALYLPIYNDGKPQESPKTFTLRLHDALGAEINTDRNQTQVILVPPSNLVPGSFTFKDAAVSVNEGNTMTIPVLWMAGTTSSASVKFEIQEVPHA</sequence>
<evidence type="ECO:0000313" key="2">
    <source>
        <dbReference type="Proteomes" id="UP000005238"/>
    </source>
</evidence>
<protein>
    <submittedName>
        <fullName evidence="1">Uncharacterized protein</fullName>
    </submittedName>
</protein>
<dbReference type="EMBL" id="DS566056">
    <property type="status" value="NOT_ANNOTATED_CDS"/>
    <property type="molecule type" value="Genomic_DNA"/>
</dbReference>
<dbReference type="AlphaFoldDB" id="H3HD96"/>
<dbReference type="Proteomes" id="UP000005238">
    <property type="component" value="Unassembled WGS sequence"/>
</dbReference>
<proteinExistence type="predicted"/>
<organism evidence="1 2">
    <name type="scientific">Phytophthora ramorum</name>
    <name type="common">Sudden oak death agent</name>
    <dbReference type="NCBI Taxonomy" id="164328"/>
    <lineage>
        <taxon>Eukaryota</taxon>
        <taxon>Sar</taxon>
        <taxon>Stramenopiles</taxon>
        <taxon>Oomycota</taxon>
        <taxon>Peronosporomycetes</taxon>
        <taxon>Peronosporales</taxon>
        <taxon>Peronosporaceae</taxon>
        <taxon>Phytophthora</taxon>
    </lineage>
</organism>
<dbReference type="InParanoid" id="H3HD96"/>
<keyword evidence="2" id="KW-1185">Reference proteome</keyword>
<dbReference type="eggNOG" id="ENOG502RAH2">
    <property type="taxonomic scope" value="Eukaryota"/>
</dbReference>
<name>H3HD96_PHYRM</name>
<reference evidence="1" key="2">
    <citation type="submission" date="2015-06" db="UniProtKB">
        <authorList>
            <consortium name="EnsemblProtists"/>
        </authorList>
    </citation>
    <scope>IDENTIFICATION</scope>
    <source>
        <strain evidence="1">Pr102</strain>
    </source>
</reference>
<reference evidence="2" key="1">
    <citation type="journal article" date="2006" name="Science">
        <title>Phytophthora genome sequences uncover evolutionary origins and mechanisms of pathogenesis.</title>
        <authorList>
            <person name="Tyler B.M."/>
            <person name="Tripathy S."/>
            <person name="Zhang X."/>
            <person name="Dehal P."/>
            <person name="Jiang R.H."/>
            <person name="Aerts A."/>
            <person name="Arredondo F.D."/>
            <person name="Baxter L."/>
            <person name="Bensasson D."/>
            <person name="Beynon J.L."/>
            <person name="Chapman J."/>
            <person name="Damasceno C.M."/>
            <person name="Dorrance A.E."/>
            <person name="Dou D."/>
            <person name="Dickerman A.W."/>
            <person name="Dubchak I.L."/>
            <person name="Garbelotto M."/>
            <person name="Gijzen M."/>
            <person name="Gordon S.G."/>
            <person name="Govers F."/>
            <person name="Grunwald N.J."/>
            <person name="Huang W."/>
            <person name="Ivors K.L."/>
            <person name="Jones R.W."/>
            <person name="Kamoun S."/>
            <person name="Krampis K."/>
            <person name="Lamour K.H."/>
            <person name="Lee M.K."/>
            <person name="McDonald W.H."/>
            <person name="Medina M."/>
            <person name="Meijer H.J."/>
            <person name="Nordberg E.K."/>
            <person name="Maclean D.J."/>
            <person name="Ospina-Giraldo M.D."/>
            <person name="Morris P.F."/>
            <person name="Phuntumart V."/>
            <person name="Putnam N.H."/>
            <person name="Rash S."/>
            <person name="Rose J.K."/>
            <person name="Sakihama Y."/>
            <person name="Salamov A.A."/>
            <person name="Savidor A."/>
            <person name="Scheuring C.F."/>
            <person name="Smith B.M."/>
            <person name="Sobral B.W."/>
            <person name="Terry A."/>
            <person name="Torto-Alalibo T.A."/>
            <person name="Win J."/>
            <person name="Xu Z."/>
            <person name="Zhang H."/>
            <person name="Grigoriev I.V."/>
            <person name="Rokhsar D.S."/>
            <person name="Boore J.L."/>
        </authorList>
    </citation>
    <scope>NUCLEOTIDE SEQUENCE [LARGE SCALE GENOMIC DNA]</scope>
    <source>
        <strain evidence="2">Pr102</strain>
    </source>
</reference>
<evidence type="ECO:0000313" key="1">
    <source>
        <dbReference type="EnsemblProtists" id="Phyra95954"/>
    </source>
</evidence>
<dbReference type="EnsemblProtists" id="Phyra95954">
    <property type="protein sequence ID" value="Phyra95954"/>
    <property type="gene ID" value="Phyra95954"/>
</dbReference>
<accession>H3HD96</accession>
<dbReference type="VEuPathDB" id="FungiDB:KRP23_6027"/>